<dbReference type="GO" id="GO:0003824">
    <property type="term" value="F:catalytic activity"/>
    <property type="evidence" value="ECO:0007669"/>
    <property type="project" value="InterPro"/>
</dbReference>
<dbReference type="EMBL" id="VSSR01000117">
    <property type="protein sequence ID" value="TYL71019.1"/>
    <property type="molecule type" value="Genomic_DNA"/>
</dbReference>
<keyword evidence="4" id="KW-0408">Iron</keyword>
<gene>
    <name evidence="7" type="ORF">FXB38_40780</name>
</gene>
<dbReference type="PANTHER" id="PTHR11228:SF34">
    <property type="entry name" value="TUNGSTEN-CONTAINING ALDEHYDE FERREDOXIN OXIDOREDUCTASE COFACTOR MODIFYING PROTEIN"/>
    <property type="match status" value="1"/>
</dbReference>
<accession>A0A5S4VZG7</accession>
<evidence type="ECO:0000313" key="7">
    <source>
        <dbReference type="EMBL" id="TYL71019.1"/>
    </source>
</evidence>
<dbReference type="Proteomes" id="UP000324853">
    <property type="component" value="Unassembled WGS sequence"/>
</dbReference>
<dbReference type="InterPro" id="IPR007197">
    <property type="entry name" value="rSAM"/>
</dbReference>
<dbReference type="InterPro" id="IPR058240">
    <property type="entry name" value="rSAM_sf"/>
</dbReference>
<evidence type="ECO:0000256" key="3">
    <source>
        <dbReference type="ARBA" id="ARBA00022723"/>
    </source>
</evidence>
<organism evidence="7 8">
    <name type="scientific">Bradyrhizobium cytisi</name>
    <dbReference type="NCBI Taxonomy" id="515489"/>
    <lineage>
        <taxon>Bacteria</taxon>
        <taxon>Pseudomonadati</taxon>
        <taxon>Pseudomonadota</taxon>
        <taxon>Alphaproteobacteria</taxon>
        <taxon>Hyphomicrobiales</taxon>
        <taxon>Nitrobacteraceae</taxon>
        <taxon>Bradyrhizobium</taxon>
    </lineage>
</organism>
<dbReference type="InterPro" id="IPR023885">
    <property type="entry name" value="4Fe4S-binding_SPASM_dom"/>
</dbReference>
<reference evidence="7 8" key="1">
    <citation type="submission" date="2019-08" db="EMBL/GenBank/DDBJ databases">
        <title>Bradyrhizobium hipponensis sp. nov., a rhizobium isolated from a Lupinus angustifolius root nodule in Tunisia.</title>
        <authorList>
            <person name="Off K."/>
            <person name="Rejili M."/>
            <person name="Mars M."/>
            <person name="Brachmann A."/>
            <person name="Marin M."/>
        </authorList>
    </citation>
    <scope>NUCLEOTIDE SEQUENCE [LARGE SCALE GENOMIC DNA]</scope>
    <source>
        <strain evidence="7 8">CTAW11</strain>
    </source>
</reference>
<keyword evidence="3" id="KW-0479">Metal-binding</keyword>
<keyword evidence="5" id="KW-0411">Iron-sulfur</keyword>
<dbReference type="OrthoDB" id="9810775at2"/>
<dbReference type="InterPro" id="IPR013785">
    <property type="entry name" value="Aldolase_TIM"/>
</dbReference>
<proteinExistence type="predicted"/>
<dbReference type="GO" id="GO:0051536">
    <property type="term" value="F:iron-sulfur cluster binding"/>
    <property type="evidence" value="ECO:0007669"/>
    <property type="project" value="UniProtKB-KW"/>
</dbReference>
<dbReference type="GO" id="GO:0046872">
    <property type="term" value="F:metal ion binding"/>
    <property type="evidence" value="ECO:0007669"/>
    <property type="project" value="UniProtKB-KW"/>
</dbReference>
<feature type="domain" description="4Fe4S-binding SPASM" evidence="6">
    <location>
        <begin position="214"/>
        <end position="259"/>
    </location>
</feature>
<keyword evidence="2" id="KW-0949">S-adenosyl-L-methionine</keyword>
<evidence type="ECO:0000256" key="4">
    <source>
        <dbReference type="ARBA" id="ARBA00023004"/>
    </source>
</evidence>
<evidence type="ECO:0000313" key="8">
    <source>
        <dbReference type="Proteomes" id="UP000324853"/>
    </source>
</evidence>
<evidence type="ECO:0000256" key="5">
    <source>
        <dbReference type="ARBA" id="ARBA00023014"/>
    </source>
</evidence>
<dbReference type="SUPFAM" id="SSF102114">
    <property type="entry name" value="Radical SAM enzymes"/>
    <property type="match status" value="1"/>
</dbReference>
<dbReference type="PANTHER" id="PTHR11228">
    <property type="entry name" value="RADICAL SAM DOMAIN PROTEIN"/>
    <property type="match status" value="1"/>
</dbReference>
<protein>
    <recommendedName>
        <fullName evidence="6">4Fe4S-binding SPASM domain-containing protein</fullName>
    </recommendedName>
</protein>
<dbReference type="SFLD" id="SFLDS00029">
    <property type="entry name" value="Radical_SAM"/>
    <property type="match status" value="1"/>
</dbReference>
<dbReference type="RefSeq" id="WP_148756527.1">
    <property type="nucleotide sequence ID" value="NZ_VSSR01000117.1"/>
</dbReference>
<comment type="caution">
    <text evidence="7">The sequence shown here is derived from an EMBL/GenBank/DDBJ whole genome shotgun (WGS) entry which is preliminary data.</text>
</comment>
<dbReference type="CDD" id="cd21109">
    <property type="entry name" value="SPASM"/>
    <property type="match status" value="1"/>
</dbReference>
<evidence type="ECO:0000256" key="2">
    <source>
        <dbReference type="ARBA" id="ARBA00022691"/>
    </source>
</evidence>
<dbReference type="Gene3D" id="3.20.20.70">
    <property type="entry name" value="Aldolase class I"/>
    <property type="match status" value="1"/>
</dbReference>
<sequence>MSDVPAGHELYEIPEQDVLVLNYTMACPLSCDFCCYGCHPGRKEKIPFENARSLISQASELTNFTSVGFTGGEVFTFEDELFQLSQHLRCLSLPFTIATAAHWAYSAENANRVADILVGNGLRRINISYDDAHAKFIPSQFICYAAEAFAKRRTPVYIIGTFGNPDASLERMLPALSDRDFISLRTKRIARVGRAAKAKISYDDILPEDRNTTCYRQIHHDVVVFWDGKVYPCCSTFNRSTKGICIGNAFEEPLRDIWERIEGSLLLKLMKRRGFEALLDTLSKYDPAILSSLPRPDQFPGACSYCNKLFGNEKLASMIFSAVAKYELDQIMTARAALVDLLGEGKVATFLSRLESTATVNQESLA</sequence>
<evidence type="ECO:0000256" key="1">
    <source>
        <dbReference type="ARBA" id="ARBA00001966"/>
    </source>
</evidence>
<comment type="cofactor">
    <cofactor evidence="1">
        <name>[4Fe-4S] cluster</name>
        <dbReference type="ChEBI" id="CHEBI:49883"/>
    </cofactor>
</comment>
<keyword evidence="8" id="KW-1185">Reference proteome</keyword>
<dbReference type="InterPro" id="IPR050377">
    <property type="entry name" value="Radical_SAM_PqqE_MftC-like"/>
</dbReference>
<dbReference type="Pfam" id="PF13186">
    <property type="entry name" value="SPASM"/>
    <property type="match status" value="1"/>
</dbReference>
<name>A0A5S4VZG7_9BRAD</name>
<evidence type="ECO:0000259" key="6">
    <source>
        <dbReference type="Pfam" id="PF13186"/>
    </source>
</evidence>
<dbReference type="AlphaFoldDB" id="A0A5S4VZG7"/>